<dbReference type="GO" id="GO:0005737">
    <property type="term" value="C:cytoplasm"/>
    <property type="evidence" value="ECO:0007669"/>
    <property type="project" value="TreeGrafter"/>
</dbReference>
<dbReference type="PANTHER" id="PTHR21227">
    <property type="entry name" value="TRNA-SPLICING ENDONUCLEASE SUBUNIT SEN2"/>
    <property type="match status" value="1"/>
</dbReference>
<sequence length="257" mass="28900">MARKWKAKDAEAKALADPMSKIVLQLQSSLIQSEARGILCGCSVLLAAEEEQAHLLGRAYFGDRVINAEKDKRWFQLDMEEAFFLCYSLKCLKIVGEDKRPKDVQELWQYMKSKKAAFPDFYKAYSHLRLKNWVVRPGFKYGADFVAYRHHPNLVHSDYAVLVSSEGDGEANGRLRVWSDIHGTLRLCLGVVKTLLVLSISKNGHDAASPSCLENYTVDERTVSRWVPEQGREDDTSVDVESPSITVVESGTSSVIV</sequence>
<dbReference type="InterPro" id="IPR006676">
    <property type="entry name" value="tRNA_splic"/>
</dbReference>
<organism evidence="6 7">
    <name type="scientific">Prunus armeniaca</name>
    <name type="common">Apricot</name>
    <name type="synonym">Armeniaca vulgaris</name>
    <dbReference type="NCBI Taxonomy" id="36596"/>
    <lineage>
        <taxon>Eukaryota</taxon>
        <taxon>Viridiplantae</taxon>
        <taxon>Streptophyta</taxon>
        <taxon>Embryophyta</taxon>
        <taxon>Tracheophyta</taxon>
        <taxon>Spermatophyta</taxon>
        <taxon>Magnoliopsida</taxon>
        <taxon>eudicotyledons</taxon>
        <taxon>Gunneridae</taxon>
        <taxon>Pentapetalae</taxon>
        <taxon>rosids</taxon>
        <taxon>fabids</taxon>
        <taxon>Rosales</taxon>
        <taxon>Rosaceae</taxon>
        <taxon>Amygdaloideae</taxon>
        <taxon>Amygdaleae</taxon>
        <taxon>Prunus</taxon>
    </lineage>
</organism>
<comment type="catalytic activity">
    <reaction evidence="3">
        <text>pretRNA = a 3'-half-tRNA molecule with a 5'-OH end + a 5'-half-tRNA molecule with a 2',3'-cyclic phosphate end + an intron with a 2',3'-cyclic phosphate and a 5'-hydroxyl terminus.</text>
        <dbReference type="EC" id="4.6.1.16"/>
    </reaction>
</comment>
<dbReference type="GO" id="GO:0003676">
    <property type="term" value="F:nucleic acid binding"/>
    <property type="evidence" value="ECO:0007669"/>
    <property type="project" value="InterPro"/>
</dbReference>
<gene>
    <name evidence="6" type="ORF">CURHAP_LOCUS36188</name>
</gene>
<protein>
    <recommendedName>
        <fullName evidence="2">tRNA-intron lyase</fullName>
        <ecNumber evidence="2">4.6.1.16</ecNumber>
    </recommendedName>
</protein>
<dbReference type="InterPro" id="IPR011856">
    <property type="entry name" value="tRNA_endonuc-like_dom_sf"/>
</dbReference>
<dbReference type="Gene3D" id="3.40.1350.10">
    <property type="match status" value="1"/>
</dbReference>
<comment type="similarity">
    <text evidence="1">Belongs to the tRNA-intron endonuclease family.</text>
</comment>
<evidence type="ECO:0000259" key="4">
    <source>
        <dbReference type="Pfam" id="PF01974"/>
    </source>
</evidence>
<dbReference type="GO" id="GO:0000214">
    <property type="term" value="C:tRNA-intron endonuclease complex"/>
    <property type="evidence" value="ECO:0007669"/>
    <property type="project" value="TreeGrafter"/>
</dbReference>
<proteinExistence type="inferred from homology"/>
<dbReference type="PANTHER" id="PTHR21227:SF0">
    <property type="entry name" value="TRNA-SPLICING ENDONUCLEASE SUBUNIT SEN2"/>
    <property type="match status" value="1"/>
</dbReference>
<dbReference type="EMBL" id="CAEKDK010000006">
    <property type="protein sequence ID" value="CAB4282629.1"/>
    <property type="molecule type" value="Genomic_DNA"/>
</dbReference>
<dbReference type="SUPFAM" id="SSF53032">
    <property type="entry name" value="tRNA-intron endonuclease catalytic domain-like"/>
    <property type="match status" value="1"/>
</dbReference>
<dbReference type="Proteomes" id="UP000507222">
    <property type="component" value="Unassembled WGS sequence"/>
</dbReference>
<name>A0A6J5V105_PRUAR</name>
<feature type="domain" description="tRNA intron endonuclease N-terminal" evidence="5">
    <location>
        <begin position="36"/>
        <end position="108"/>
    </location>
</feature>
<dbReference type="AlphaFoldDB" id="A0A6J5V105"/>
<dbReference type="InterPro" id="IPR006678">
    <property type="entry name" value="tRNA_intron_Endonuc_N"/>
</dbReference>
<dbReference type="Pfam" id="PF02778">
    <property type="entry name" value="tRNA_int_endo_N"/>
    <property type="match status" value="1"/>
</dbReference>
<dbReference type="InterPro" id="IPR006677">
    <property type="entry name" value="tRNA_intron_Endonuc_cat-like"/>
</dbReference>
<dbReference type="GO" id="GO:0000379">
    <property type="term" value="P:tRNA-type intron splice site recognition and cleavage"/>
    <property type="evidence" value="ECO:0007669"/>
    <property type="project" value="TreeGrafter"/>
</dbReference>
<evidence type="ECO:0000256" key="2">
    <source>
        <dbReference type="ARBA" id="ARBA00012573"/>
    </source>
</evidence>
<dbReference type="CDD" id="cd22363">
    <property type="entry name" value="tRNA-intron_lyase_C"/>
    <property type="match status" value="1"/>
</dbReference>
<accession>A0A6J5V105</accession>
<dbReference type="InterPro" id="IPR036167">
    <property type="entry name" value="tRNA_intron_Endo_cat-like_sf"/>
</dbReference>
<evidence type="ECO:0000313" key="7">
    <source>
        <dbReference type="Proteomes" id="UP000507222"/>
    </source>
</evidence>
<dbReference type="EC" id="4.6.1.16" evidence="2"/>
<dbReference type="GO" id="GO:0000213">
    <property type="term" value="F:tRNA-intron lyase activity"/>
    <property type="evidence" value="ECO:0007669"/>
    <property type="project" value="UniProtKB-EC"/>
</dbReference>
<evidence type="ECO:0000256" key="3">
    <source>
        <dbReference type="ARBA" id="ARBA00034031"/>
    </source>
</evidence>
<evidence type="ECO:0000259" key="5">
    <source>
        <dbReference type="Pfam" id="PF02778"/>
    </source>
</evidence>
<dbReference type="Pfam" id="PF01974">
    <property type="entry name" value="tRNA_int_endo"/>
    <property type="match status" value="1"/>
</dbReference>
<reference evidence="6 7" key="1">
    <citation type="submission" date="2020-05" db="EMBL/GenBank/DDBJ databases">
        <authorList>
            <person name="Campoy J."/>
            <person name="Schneeberger K."/>
            <person name="Spophaly S."/>
        </authorList>
    </citation>
    <scope>NUCLEOTIDE SEQUENCE [LARGE SCALE GENOMIC DNA]</scope>
    <source>
        <strain evidence="6">PruArmRojPasFocal</strain>
    </source>
</reference>
<evidence type="ECO:0000256" key="1">
    <source>
        <dbReference type="ARBA" id="ARBA00008078"/>
    </source>
</evidence>
<dbReference type="Gene3D" id="3.40.1170.20">
    <property type="entry name" value="tRNA intron endonuclease, N-terminal domain"/>
    <property type="match status" value="1"/>
</dbReference>
<evidence type="ECO:0000313" key="6">
    <source>
        <dbReference type="EMBL" id="CAB4282629.1"/>
    </source>
</evidence>
<feature type="domain" description="tRNA intron endonuclease catalytic" evidence="4">
    <location>
        <begin position="121"/>
        <end position="204"/>
    </location>
</feature>